<dbReference type="PANTHER" id="PTHR43557:SF2">
    <property type="entry name" value="RIESKE DOMAIN-CONTAINING PROTEIN-RELATED"/>
    <property type="match status" value="1"/>
</dbReference>
<dbReference type="SUPFAM" id="SSF55424">
    <property type="entry name" value="FAD/NAD-linked reductases, dimerisation (C-terminal) domain"/>
    <property type="match status" value="1"/>
</dbReference>
<dbReference type="SUPFAM" id="SSF51905">
    <property type="entry name" value="FAD/NAD(P)-binding domain"/>
    <property type="match status" value="1"/>
</dbReference>
<comment type="cofactor">
    <cofactor evidence="1">
        <name>FAD</name>
        <dbReference type="ChEBI" id="CHEBI:57692"/>
    </cofactor>
</comment>
<keyword evidence="8" id="KW-1185">Reference proteome</keyword>
<evidence type="ECO:0000256" key="4">
    <source>
        <dbReference type="ARBA" id="ARBA00023002"/>
    </source>
</evidence>
<keyword evidence="3" id="KW-0274">FAD</keyword>
<feature type="domain" description="FAD/NAD(P)-binding" evidence="5">
    <location>
        <begin position="14"/>
        <end position="311"/>
    </location>
</feature>
<evidence type="ECO:0000256" key="3">
    <source>
        <dbReference type="ARBA" id="ARBA00022827"/>
    </source>
</evidence>
<dbReference type="PRINTS" id="PR00411">
    <property type="entry name" value="PNDRDTASEI"/>
</dbReference>
<protein>
    <submittedName>
        <fullName evidence="7">FAD-dependent oxidoreductase</fullName>
    </submittedName>
</protein>
<dbReference type="InterPro" id="IPR036188">
    <property type="entry name" value="FAD/NAD-bd_sf"/>
</dbReference>
<dbReference type="PRINTS" id="PR00368">
    <property type="entry name" value="FADPNR"/>
</dbReference>
<dbReference type="AlphaFoldDB" id="A0A5N0VI32"/>
<dbReference type="GO" id="GO:0016651">
    <property type="term" value="F:oxidoreductase activity, acting on NAD(P)H"/>
    <property type="evidence" value="ECO:0007669"/>
    <property type="project" value="TreeGrafter"/>
</dbReference>
<dbReference type="EMBL" id="VMNW02000003">
    <property type="protein sequence ID" value="KAA9166037.1"/>
    <property type="molecule type" value="Genomic_DNA"/>
</dbReference>
<gene>
    <name evidence="7" type="ORF">FPZ12_003540</name>
</gene>
<dbReference type="Gene3D" id="3.50.50.60">
    <property type="entry name" value="FAD/NAD(P)-binding domain"/>
    <property type="match status" value="2"/>
</dbReference>
<evidence type="ECO:0000256" key="2">
    <source>
        <dbReference type="ARBA" id="ARBA00022630"/>
    </source>
</evidence>
<evidence type="ECO:0000259" key="6">
    <source>
        <dbReference type="Pfam" id="PF14759"/>
    </source>
</evidence>
<dbReference type="InterPro" id="IPR023753">
    <property type="entry name" value="FAD/NAD-binding_dom"/>
</dbReference>
<dbReference type="Pfam" id="PF14759">
    <property type="entry name" value="Reductase_C"/>
    <property type="match status" value="1"/>
</dbReference>
<dbReference type="OrthoDB" id="3568330at2"/>
<accession>A0A5N0VI32</accession>
<dbReference type="InterPro" id="IPR050446">
    <property type="entry name" value="FAD-oxidoreductase/Apoptosis"/>
</dbReference>
<dbReference type="Gene3D" id="3.30.390.30">
    <property type="match status" value="1"/>
</dbReference>
<sequence length="406" mass="43140">MPDRRDRDRGVSAMDVVIVGASVAGVATADALRKAGHDGGITLVDADRHLPYDKPPLSKGALKPDWDARKSLLRPEQHYRDQGIELVLGQPARALDPARPMVTLDSGGEIGGDAVVIATGVRARRLPGMPPLRGVHTIRNLDDSVALRRELSGAPKLVIVGGGFIGAEVASVAVSLGADVTIVEARERPFQHLFGADVALSLARRHDKHGVRLLCGQGVARLSGEAKVEQVVLTDGTVLDADVVLLGLGAEPVVDWLAGSGVRVENGVVCDDSGRTNRRNVYAAGDVAAWWYPTARRHMRVEHWTTAKEQGTAVARAILGSSAPAPSVPYFWSDQYGSRLQFLGTSEGYDSSRVSHGSLGTDEYVVLYRKAGTVIGALGLGATRELMRCRALIGHADQGTERAIAS</sequence>
<feature type="domain" description="Reductase C-terminal" evidence="6">
    <location>
        <begin position="330"/>
        <end position="404"/>
    </location>
</feature>
<dbReference type="GO" id="GO:0005737">
    <property type="term" value="C:cytoplasm"/>
    <property type="evidence" value="ECO:0007669"/>
    <property type="project" value="TreeGrafter"/>
</dbReference>
<dbReference type="InterPro" id="IPR016156">
    <property type="entry name" value="FAD/NAD-linked_Rdtase_dimer_sf"/>
</dbReference>
<keyword evidence="4" id="KW-0560">Oxidoreductase</keyword>
<organism evidence="7 8">
    <name type="scientific">Amycolatopsis acidicola</name>
    <dbReference type="NCBI Taxonomy" id="2596893"/>
    <lineage>
        <taxon>Bacteria</taxon>
        <taxon>Bacillati</taxon>
        <taxon>Actinomycetota</taxon>
        <taxon>Actinomycetes</taxon>
        <taxon>Pseudonocardiales</taxon>
        <taxon>Pseudonocardiaceae</taxon>
        <taxon>Amycolatopsis</taxon>
    </lineage>
</organism>
<evidence type="ECO:0000313" key="7">
    <source>
        <dbReference type="EMBL" id="KAA9166037.1"/>
    </source>
</evidence>
<evidence type="ECO:0000313" key="8">
    <source>
        <dbReference type="Proteomes" id="UP000319769"/>
    </source>
</evidence>
<reference evidence="7" key="1">
    <citation type="submission" date="2019-09" db="EMBL/GenBank/DDBJ databases">
        <authorList>
            <person name="Teo W.F.A."/>
            <person name="Duangmal K."/>
        </authorList>
    </citation>
    <scope>NUCLEOTIDE SEQUENCE [LARGE SCALE GENOMIC DNA]</scope>
    <source>
        <strain evidence="7">K81G1</strain>
    </source>
</reference>
<evidence type="ECO:0000259" key="5">
    <source>
        <dbReference type="Pfam" id="PF07992"/>
    </source>
</evidence>
<dbReference type="Proteomes" id="UP000319769">
    <property type="component" value="Unassembled WGS sequence"/>
</dbReference>
<dbReference type="Pfam" id="PF07992">
    <property type="entry name" value="Pyr_redox_2"/>
    <property type="match status" value="1"/>
</dbReference>
<name>A0A5N0VI32_9PSEU</name>
<dbReference type="PANTHER" id="PTHR43557">
    <property type="entry name" value="APOPTOSIS-INDUCING FACTOR 1"/>
    <property type="match status" value="1"/>
</dbReference>
<dbReference type="InterPro" id="IPR028202">
    <property type="entry name" value="Reductase_C"/>
</dbReference>
<comment type="caution">
    <text evidence="7">The sequence shown here is derived from an EMBL/GenBank/DDBJ whole genome shotgun (WGS) entry which is preliminary data.</text>
</comment>
<keyword evidence="2" id="KW-0285">Flavoprotein</keyword>
<evidence type="ECO:0000256" key="1">
    <source>
        <dbReference type="ARBA" id="ARBA00001974"/>
    </source>
</evidence>
<proteinExistence type="predicted"/>